<evidence type="ECO:0000256" key="1">
    <source>
        <dbReference type="SAM" id="MobiDB-lite"/>
    </source>
</evidence>
<dbReference type="EMBL" id="CM001887">
    <property type="protein sequence ID" value="EOY32955.1"/>
    <property type="molecule type" value="Genomic_DNA"/>
</dbReference>
<reference evidence="2 3" key="1">
    <citation type="journal article" date="2013" name="Genome Biol.">
        <title>The genome sequence of the most widely cultivated cacao type and its use to identify candidate genes regulating pod color.</title>
        <authorList>
            <person name="Motamayor J.C."/>
            <person name="Mockaitis K."/>
            <person name="Schmutz J."/>
            <person name="Haiminen N."/>
            <person name="Iii D.L."/>
            <person name="Cornejo O."/>
            <person name="Findley S.D."/>
            <person name="Zheng P."/>
            <person name="Utro F."/>
            <person name="Royaert S."/>
            <person name="Saski C."/>
            <person name="Jenkins J."/>
            <person name="Podicheti R."/>
            <person name="Zhao M."/>
            <person name="Scheffler B.E."/>
            <person name="Stack J.C."/>
            <person name="Feltus F.A."/>
            <person name="Mustiga G.M."/>
            <person name="Amores F."/>
            <person name="Phillips W."/>
            <person name="Marelli J.P."/>
            <person name="May G.D."/>
            <person name="Shapiro H."/>
            <person name="Ma J."/>
            <person name="Bustamante C.D."/>
            <person name="Schnell R.J."/>
            <person name="Main D."/>
            <person name="Gilbert D."/>
            <person name="Parida L."/>
            <person name="Kuhn D.N."/>
        </authorList>
    </citation>
    <scope>NUCLEOTIDE SEQUENCE [LARGE SCALE GENOMIC DNA]</scope>
    <source>
        <strain evidence="3">cv. Matina 1-6</strain>
    </source>
</reference>
<keyword evidence="3" id="KW-1185">Reference proteome</keyword>
<dbReference type="HOGENOM" id="CLU_2113398_0_0_1"/>
<dbReference type="Gramene" id="EOY32955">
    <property type="protein sequence ID" value="EOY32955"/>
    <property type="gene ID" value="TCM_040968"/>
</dbReference>
<gene>
    <name evidence="2" type="ORF">TCM_040968</name>
</gene>
<protein>
    <submittedName>
        <fullName evidence="2">Uncharacterized protein</fullName>
    </submittedName>
</protein>
<dbReference type="InParanoid" id="A0A061GSW7"/>
<name>A0A061GSW7_THECC</name>
<feature type="region of interest" description="Disordered" evidence="1">
    <location>
        <begin position="1"/>
        <end position="25"/>
    </location>
</feature>
<evidence type="ECO:0000313" key="3">
    <source>
        <dbReference type="Proteomes" id="UP000026915"/>
    </source>
</evidence>
<evidence type="ECO:0000313" key="2">
    <source>
        <dbReference type="EMBL" id="EOY32955.1"/>
    </source>
</evidence>
<sequence>MPKGGAKGGDCAGRPTTQQYKTQQKEQPVTFSFQSTETEWQWWYFLDLKRHVAAIVIRLRRAVEGMWGNKDCYISWSQSGRFGCYSLLTNQPKTLLLQSIHPPTLPMPILVFHLS</sequence>
<feature type="compositionally biased region" description="Gly residues" evidence="1">
    <location>
        <begin position="1"/>
        <end position="11"/>
    </location>
</feature>
<dbReference type="Proteomes" id="UP000026915">
    <property type="component" value="Chromosome 9"/>
</dbReference>
<dbReference type="AlphaFoldDB" id="A0A061GSW7"/>
<proteinExistence type="predicted"/>
<accession>A0A061GSW7</accession>
<feature type="compositionally biased region" description="Low complexity" evidence="1">
    <location>
        <begin position="16"/>
        <end position="25"/>
    </location>
</feature>
<organism evidence="2 3">
    <name type="scientific">Theobroma cacao</name>
    <name type="common">Cacao</name>
    <name type="synonym">Cocoa</name>
    <dbReference type="NCBI Taxonomy" id="3641"/>
    <lineage>
        <taxon>Eukaryota</taxon>
        <taxon>Viridiplantae</taxon>
        <taxon>Streptophyta</taxon>
        <taxon>Embryophyta</taxon>
        <taxon>Tracheophyta</taxon>
        <taxon>Spermatophyta</taxon>
        <taxon>Magnoliopsida</taxon>
        <taxon>eudicotyledons</taxon>
        <taxon>Gunneridae</taxon>
        <taxon>Pentapetalae</taxon>
        <taxon>rosids</taxon>
        <taxon>malvids</taxon>
        <taxon>Malvales</taxon>
        <taxon>Malvaceae</taxon>
        <taxon>Byttnerioideae</taxon>
        <taxon>Theobroma</taxon>
    </lineage>
</organism>